<dbReference type="SUPFAM" id="SSF81383">
    <property type="entry name" value="F-box domain"/>
    <property type="match status" value="1"/>
</dbReference>
<comment type="caution">
    <text evidence="3">The sequence shown here is derived from an EMBL/GenBank/DDBJ whole genome shotgun (WGS) entry which is preliminary data.</text>
</comment>
<dbReference type="AlphaFoldDB" id="A0AB34FND3"/>
<protein>
    <submittedName>
        <fullName evidence="3">F-box-like domain-containing protein</fullName>
    </submittedName>
</protein>
<feature type="region of interest" description="Disordered" evidence="1">
    <location>
        <begin position="136"/>
        <end position="164"/>
    </location>
</feature>
<reference evidence="3" key="1">
    <citation type="submission" date="2023-01" db="EMBL/GenBank/DDBJ databases">
        <title>The growth and conidiation of Purpureocillium lavendulum are regulated by nitrogen source and histone H3K14 acetylation.</title>
        <authorList>
            <person name="Tang P."/>
            <person name="Han J."/>
            <person name="Zhang C."/>
            <person name="Tang P."/>
            <person name="Qi F."/>
            <person name="Zhang K."/>
            <person name="Liang L."/>
        </authorList>
    </citation>
    <scope>NUCLEOTIDE SEQUENCE</scope>
    <source>
        <strain evidence="3">YMF1.00683</strain>
    </source>
</reference>
<name>A0AB34FND3_9HYPO</name>
<accession>A0AB34FND3</accession>
<sequence length="615" mass="70377">MSSFVSLPTELHREVLSLLQRDSLAALCRTCKACREYAEPFLYQSFLYFFRSEDREPPHYDPLIHPFFAAVWRRPELAAHVKRADFCVNGWLDWGTKLRDLPPPMRYEDTWLEAGWDFMKASHKFLEKDGALRESDALETNETCTVDTTSEESEASEDGDTSEDEVFQGWDEALENELSDGNVGALTAVLLSLFHNLEVLEIDFSLIWSSEALPKALRIGPHLQHLTALKVFNNLDGRILRDFNDKRLPGTALLDAPSLIEADIVLQDAPIVASPQNITCLANLARLSILNVGASPATLSDMLQHTSNLVTLEYFFAQDLEELKRDSGYWHEHLNEWEEFTAAVSNVSTTLKNLVISVDWSHVDDYPPEDMDDDWVNDIWKRRGRLGSLKELSSLERLEVPTVVLLGCDPTKAIQSLHKILPSGLHELCLRDDLIDFGDYRWTPWNSLVIGRNLRRSFRNTCDPTKLLDRLRQYMETVGSERDFYASHKFGLQRLVLKAHRDRVWPDEYLEQLRTMSEAAGVTSSVRMRLSGYLSRYSDWDDGVKEIILELDESLTEGSEEDGSEGGMSEEEESEKDGSVGDRSEKSGSEDESEEYSRYHVHYFNEPSRQFQRNT</sequence>
<dbReference type="Pfam" id="PF00646">
    <property type="entry name" value="F-box"/>
    <property type="match status" value="1"/>
</dbReference>
<organism evidence="3 4">
    <name type="scientific">Purpureocillium lavendulum</name>
    <dbReference type="NCBI Taxonomy" id="1247861"/>
    <lineage>
        <taxon>Eukaryota</taxon>
        <taxon>Fungi</taxon>
        <taxon>Dikarya</taxon>
        <taxon>Ascomycota</taxon>
        <taxon>Pezizomycotina</taxon>
        <taxon>Sordariomycetes</taxon>
        <taxon>Hypocreomycetidae</taxon>
        <taxon>Hypocreales</taxon>
        <taxon>Ophiocordycipitaceae</taxon>
        <taxon>Purpureocillium</taxon>
    </lineage>
</organism>
<dbReference type="InterPro" id="IPR036047">
    <property type="entry name" value="F-box-like_dom_sf"/>
</dbReference>
<feature type="compositionally biased region" description="Acidic residues" evidence="1">
    <location>
        <begin position="552"/>
        <end position="575"/>
    </location>
</feature>
<keyword evidence="4" id="KW-1185">Reference proteome</keyword>
<dbReference type="InterPro" id="IPR001810">
    <property type="entry name" value="F-box_dom"/>
</dbReference>
<evidence type="ECO:0000313" key="3">
    <source>
        <dbReference type="EMBL" id="KAJ6440998.1"/>
    </source>
</evidence>
<proteinExistence type="predicted"/>
<evidence type="ECO:0000313" key="4">
    <source>
        <dbReference type="Proteomes" id="UP001163105"/>
    </source>
</evidence>
<feature type="compositionally biased region" description="Basic and acidic residues" evidence="1">
    <location>
        <begin position="576"/>
        <end position="589"/>
    </location>
</feature>
<dbReference type="Proteomes" id="UP001163105">
    <property type="component" value="Unassembled WGS sequence"/>
</dbReference>
<dbReference type="PROSITE" id="PS50181">
    <property type="entry name" value="FBOX"/>
    <property type="match status" value="1"/>
</dbReference>
<feature type="compositionally biased region" description="Acidic residues" evidence="1">
    <location>
        <begin position="149"/>
        <end position="164"/>
    </location>
</feature>
<feature type="region of interest" description="Disordered" evidence="1">
    <location>
        <begin position="552"/>
        <end position="615"/>
    </location>
</feature>
<gene>
    <name evidence="3" type="ORF">O9K51_06791</name>
</gene>
<dbReference type="EMBL" id="JAQHRD010000005">
    <property type="protein sequence ID" value="KAJ6440998.1"/>
    <property type="molecule type" value="Genomic_DNA"/>
</dbReference>
<evidence type="ECO:0000256" key="1">
    <source>
        <dbReference type="SAM" id="MobiDB-lite"/>
    </source>
</evidence>
<feature type="domain" description="F-box" evidence="2">
    <location>
        <begin position="1"/>
        <end position="46"/>
    </location>
</feature>
<dbReference type="CDD" id="cd09917">
    <property type="entry name" value="F-box_SF"/>
    <property type="match status" value="1"/>
</dbReference>
<evidence type="ECO:0000259" key="2">
    <source>
        <dbReference type="PROSITE" id="PS50181"/>
    </source>
</evidence>